<dbReference type="Proteomes" id="UP000301309">
    <property type="component" value="Unassembled WGS sequence"/>
</dbReference>
<protein>
    <recommendedName>
        <fullName evidence="4">DUF5107 domain-containing protein</fullName>
    </recommendedName>
</protein>
<dbReference type="EMBL" id="BJHW01000001">
    <property type="protein sequence ID" value="GDY57577.1"/>
    <property type="molecule type" value="Genomic_DNA"/>
</dbReference>
<dbReference type="Gene3D" id="1.25.40.10">
    <property type="entry name" value="Tetratricopeptide repeat domain"/>
    <property type="match status" value="1"/>
</dbReference>
<comment type="caution">
    <text evidence="2">The sequence shown here is derived from an EMBL/GenBank/DDBJ whole genome shotgun (WGS) entry which is preliminary data.</text>
</comment>
<dbReference type="SUPFAM" id="SSF48452">
    <property type="entry name" value="TPR-like"/>
    <property type="match status" value="1"/>
</dbReference>
<evidence type="ECO:0000256" key="1">
    <source>
        <dbReference type="SAM" id="MobiDB-lite"/>
    </source>
</evidence>
<dbReference type="AlphaFoldDB" id="A0A4D4LGI2"/>
<sequence length="382" mass="40166">MEAYGPLTADPAAVHGADWAAARRETETRLEAALPRAAVDAAYAAWRPYADAAPVERLATGSGWGALEIERGGFELPGTPFDPDTLGEEQEPWRRLLRTGALPDWEPGSSQADPGASVVAPAWRDLLEAAPSTAAAEYHLGVAQWHAGDRAQAERSWERSLRCAETPWALRCLAVADATSGHPARAAERLLRAVRLLLASAAAPEPEAPPVLEAAGTGQGVAPRREGAGQGAAVSSAAGVGQGVAVSLAAPPVAADPAALETAEAALGREAILALLAADRADDARAVLDGLRPAIRARGRFRLLRAQVLLAQGDALAARAVFDEGFEVCDLREGDEALSDTWYAIVERLATGSEDPLTEEARARIHAEHPLPAPYEFRMRPA</sequence>
<evidence type="ECO:0008006" key="4">
    <source>
        <dbReference type="Google" id="ProtNLM"/>
    </source>
</evidence>
<gene>
    <name evidence="2" type="ORF">SVIO_082000</name>
</gene>
<evidence type="ECO:0000313" key="2">
    <source>
        <dbReference type="EMBL" id="GDY57577.1"/>
    </source>
</evidence>
<organism evidence="2 3">
    <name type="scientific">Streptomyces violaceusniger</name>
    <dbReference type="NCBI Taxonomy" id="68280"/>
    <lineage>
        <taxon>Bacteria</taxon>
        <taxon>Bacillati</taxon>
        <taxon>Actinomycetota</taxon>
        <taxon>Actinomycetes</taxon>
        <taxon>Kitasatosporales</taxon>
        <taxon>Streptomycetaceae</taxon>
        <taxon>Streptomyces</taxon>
        <taxon>Streptomyces violaceusniger group</taxon>
    </lineage>
</organism>
<proteinExistence type="predicted"/>
<keyword evidence="3" id="KW-1185">Reference proteome</keyword>
<dbReference type="InterPro" id="IPR011990">
    <property type="entry name" value="TPR-like_helical_dom_sf"/>
</dbReference>
<evidence type="ECO:0000313" key="3">
    <source>
        <dbReference type="Proteomes" id="UP000301309"/>
    </source>
</evidence>
<reference evidence="2 3" key="1">
    <citation type="journal article" date="2020" name="Int. J. Syst. Evol. Microbiol.">
        <title>Reclassification of Streptomyces castelarensis and Streptomyces sporoclivatus as later heterotypic synonyms of Streptomyces antimycoticus.</title>
        <authorList>
            <person name="Komaki H."/>
            <person name="Tamura T."/>
        </authorList>
    </citation>
    <scope>NUCLEOTIDE SEQUENCE [LARGE SCALE GENOMIC DNA]</scope>
    <source>
        <strain evidence="2 3">NBRC 13459</strain>
    </source>
</reference>
<feature type="region of interest" description="Disordered" evidence="1">
    <location>
        <begin position="208"/>
        <end position="228"/>
    </location>
</feature>
<name>A0A4D4LGI2_STRVO</name>
<accession>A0A4D4LGI2</accession>